<gene>
    <name evidence="3" type="ORF">DW322_17595</name>
</gene>
<dbReference type="EMBL" id="QRCM01000001">
    <property type="protein sequence ID" value="TXG91674.1"/>
    <property type="molecule type" value="Genomic_DNA"/>
</dbReference>
<dbReference type="PANTHER" id="PTHR43198">
    <property type="entry name" value="BIFUNCTIONAL TH2 PROTEIN"/>
    <property type="match status" value="1"/>
</dbReference>
<comment type="caution">
    <text evidence="3">The sequence shown here is derived from an EMBL/GenBank/DDBJ whole genome shotgun (WGS) entry which is preliminary data.</text>
</comment>
<dbReference type="InterPro" id="IPR004305">
    <property type="entry name" value="Thiaminase-2/PQQC"/>
</dbReference>
<dbReference type="InterPro" id="IPR050967">
    <property type="entry name" value="Thiamine_Salvage_TenA"/>
</dbReference>
<dbReference type="Proteomes" id="UP000471120">
    <property type="component" value="Unassembled WGS sequence"/>
</dbReference>
<evidence type="ECO:0000313" key="3">
    <source>
        <dbReference type="EMBL" id="TXG91674.1"/>
    </source>
</evidence>
<dbReference type="AlphaFoldDB" id="A0A6P2CFX6"/>
<sequence>MATADFDVRDLHSDASALDDETSTATARFTDELWSRTMRIRRAIDDLEFLVRLGDGTLPPDVFRVYIEQDQLYLEGYSKALALVSAGAPDPQAGGFWATSAATAATVESALHGDLLGSDALPDATGTPVHTPECLGYVSFLTATAATRPYAVGAAAVLPCFWIYADVGRRLAQQARDVLAADPDHPYARWVTTYDAPEFHESVERARELVDAAAAAATEAEREEMAHVFDIASRYELMFWDSALHPRPWPAS</sequence>
<evidence type="ECO:0000256" key="1">
    <source>
        <dbReference type="ARBA" id="ARBA00004948"/>
    </source>
</evidence>
<evidence type="ECO:0000313" key="4">
    <source>
        <dbReference type="Proteomes" id="UP000471120"/>
    </source>
</evidence>
<dbReference type="CDD" id="cd19365">
    <property type="entry name" value="TenA_C-like"/>
    <property type="match status" value="1"/>
</dbReference>
<dbReference type="SUPFAM" id="SSF48613">
    <property type="entry name" value="Heme oxygenase-like"/>
    <property type="match status" value="1"/>
</dbReference>
<dbReference type="Gene3D" id="1.20.910.10">
    <property type="entry name" value="Heme oxygenase-like"/>
    <property type="match status" value="1"/>
</dbReference>
<name>A0A6P2CFX6_9NOCA</name>
<protein>
    <submittedName>
        <fullName evidence="3">TenA family transcriptional regulator</fullName>
    </submittedName>
</protein>
<reference evidence="3 4" key="1">
    <citation type="submission" date="2018-07" db="EMBL/GenBank/DDBJ databases">
        <title>Genome sequence of Rhodococcus rhodnii ATCC 35071 from Rhodnius prolixus.</title>
        <authorList>
            <person name="Patel V."/>
            <person name="Vogel K.J."/>
        </authorList>
    </citation>
    <scope>NUCLEOTIDE SEQUENCE [LARGE SCALE GENOMIC DNA]</scope>
    <source>
        <strain evidence="3 4">ATCC 35071</strain>
    </source>
</reference>
<dbReference type="GO" id="GO:0005829">
    <property type="term" value="C:cytosol"/>
    <property type="evidence" value="ECO:0007669"/>
    <property type="project" value="TreeGrafter"/>
</dbReference>
<dbReference type="InterPro" id="IPR016084">
    <property type="entry name" value="Haem_Oase-like_multi-hlx"/>
</dbReference>
<organism evidence="3 4">
    <name type="scientific">Rhodococcus rhodnii</name>
    <dbReference type="NCBI Taxonomy" id="38312"/>
    <lineage>
        <taxon>Bacteria</taxon>
        <taxon>Bacillati</taxon>
        <taxon>Actinomycetota</taxon>
        <taxon>Actinomycetes</taxon>
        <taxon>Mycobacteriales</taxon>
        <taxon>Nocardiaceae</taxon>
        <taxon>Rhodococcus</taxon>
    </lineage>
</organism>
<evidence type="ECO:0000259" key="2">
    <source>
        <dbReference type="Pfam" id="PF03070"/>
    </source>
</evidence>
<dbReference type="Pfam" id="PF03070">
    <property type="entry name" value="TENA_THI-4"/>
    <property type="match status" value="1"/>
</dbReference>
<comment type="pathway">
    <text evidence="1">Cofactor biosynthesis; thiamine diphosphate biosynthesis.</text>
</comment>
<accession>A0A6P2CFX6</accession>
<dbReference type="PANTHER" id="PTHR43198:SF2">
    <property type="entry name" value="SI:CH1073-67J19.1-RELATED"/>
    <property type="match status" value="1"/>
</dbReference>
<proteinExistence type="predicted"/>
<feature type="domain" description="Thiaminase-2/PQQC" evidence="2">
    <location>
        <begin position="48"/>
        <end position="244"/>
    </location>
</feature>